<organism evidence="1 3">
    <name type="scientific">Legionella cherrii</name>
    <dbReference type="NCBI Taxonomy" id="28084"/>
    <lineage>
        <taxon>Bacteria</taxon>
        <taxon>Pseudomonadati</taxon>
        <taxon>Pseudomonadota</taxon>
        <taxon>Gammaproteobacteria</taxon>
        <taxon>Legionellales</taxon>
        <taxon>Legionellaceae</taxon>
        <taxon>Legionella</taxon>
    </lineage>
</organism>
<dbReference type="Proteomes" id="UP000277577">
    <property type="component" value="Chromosome"/>
</dbReference>
<dbReference type="STRING" id="28084.Lche_3250"/>
<gene>
    <name evidence="1" type="ORF">Lche_3250</name>
    <name evidence="2" type="ORF">NCTC11976_00304</name>
</gene>
<dbReference type="EMBL" id="LR134173">
    <property type="protein sequence ID" value="VEB33302.1"/>
    <property type="molecule type" value="Genomic_DNA"/>
</dbReference>
<name>A0A0W0SCG7_9GAMM</name>
<keyword evidence="4" id="KW-1185">Reference proteome</keyword>
<reference evidence="1 3" key="1">
    <citation type="submission" date="2015-11" db="EMBL/GenBank/DDBJ databases">
        <title>Genomic analysis of 38 Legionella species identifies large and diverse effector repertoires.</title>
        <authorList>
            <person name="Burstein D."/>
            <person name="Amaro F."/>
            <person name="Zusman T."/>
            <person name="Lifshitz Z."/>
            <person name="Cohen O."/>
            <person name="Gilbert J.A."/>
            <person name="Pupko T."/>
            <person name="Shuman H.A."/>
            <person name="Segal G."/>
        </authorList>
    </citation>
    <scope>NUCLEOTIDE SEQUENCE [LARGE SCALE GENOMIC DNA]</scope>
    <source>
        <strain evidence="1 3">ORW</strain>
    </source>
</reference>
<accession>A0A0W0SCG7</accession>
<dbReference type="RefSeq" id="WP_028381765.1">
    <property type="nucleotide sequence ID" value="NZ_CAAAIT010000007.1"/>
</dbReference>
<dbReference type="EMBL" id="LNXW01000013">
    <property type="protein sequence ID" value="KTC81230.1"/>
    <property type="molecule type" value="Genomic_DNA"/>
</dbReference>
<evidence type="ECO:0000313" key="4">
    <source>
        <dbReference type="Proteomes" id="UP000277577"/>
    </source>
</evidence>
<protein>
    <submittedName>
        <fullName evidence="1">Uncharacterized protein</fullName>
    </submittedName>
</protein>
<proteinExistence type="predicted"/>
<sequence length="61" mass="6896">MNLGGFSWKRLVGISALKAKISRKIGIPLTQSGRERKLGALIIKYLRLFLLEDKKKNNKAN</sequence>
<evidence type="ECO:0000313" key="1">
    <source>
        <dbReference type="EMBL" id="KTC81230.1"/>
    </source>
</evidence>
<dbReference type="Proteomes" id="UP000054921">
    <property type="component" value="Unassembled WGS sequence"/>
</dbReference>
<evidence type="ECO:0000313" key="2">
    <source>
        <dbReference type="EMBL" id="VEB33302.1"/>
    </source>
</evidence>
<dbReference type="AlphaFoldDB" id="A0A0W0SCG7"/>
<dbReference type="OrthoDB" id="1451271at2"/>
<evidence type="ECO:0000313" key="3">
    <source>
        <dbReference type="Proteomes" id="UP000054921"/>
    </source>
</evidence>
<dbReference type="PATRIC" id="fig|28084.5.peg.3527"/>
<reference evidence="2 4" key="2">
    <citation type="submission" date="2018-12" db="EMBL/GenBank/DDBJ databases">
        <authorList>
            <consortium name="Pathogen Informatics"/>
        </authorList>
    </citation>
    <scope>NUCLEOTIDE SEQUENCE [LARGE SCALE GENOMIC DNA]</scope>
    <source>
        <strain evidence="2 4">NCTC11976</strain>
    </source>
</reference>